<dbReference type="PANTHER" id="PTHR21256:SF2">
    <property type="entry name" value="HISTIDINE BIOSYNTHESIS TRIFUNCTIONAL PROTEIN"/>
    <property type="match status" value="1"/>
</dbReference>
<dbReference type="GO" id="GO:0008270">
    <property type="term" value="F:zinc ion binding"/>
    <property type="evidence" value="ECO:0007669"/>
    <property type="project" value="UniProtKB-UniRule"/>
</dbReference>
<evidence type="ECO:0000256" key="10">
    <source>
        <dbReference type="PIRSR" id="PIRSR000099-4"/>
    </source>
</evidence>
<comment type="cofactor">
    <cofactor evidence="5 10">
        <name>Zn(2+)</name>
        <dbReference type="ChEBI" id="CHEBI:29105"/>
    </cofactor>
    <text evidence="5 10">Binds 1 zinc ion per subunit.</text>
</comment>
<dbReference type="FunFam" id="3.40.50.1980:FF:000001">
    <property type="entry name" value="Histidinol dehydrogenase"/>
    <property type="match status" value="1"/>
</dbReference>
<dbReference type="HAMAP" id="MF_01024">
    <property type="entry name" value="HisD"/>
    <property type="match status" value="1"/>
</dbReference>
<dbReference type="CDD" id="cd06572">
    <property type="entry name" value="Histidinol_dh"/>
    <property type="match status" value="1"/>
</dbReference>
<feature type="binding site" evidence="5 9">
    <location>
        <position position="434"/>
    </location>
    <ligand>
        <name>substrate</name>
    </ligand>
</feature>
<dbReference type="InterPro" id="IPR022695">
    <property type="entry name" value="Histidinol_DH_monofunct"/>
</dbReference>
<keyword evidence="5" id="KW-0028">Amino-acid biosynthesis</keyword>
<dbReference type="PRINTS" id="PR00083">
    <property type="entry name" value="HOLDHDRGNASE"/>
</dbReference>
<accession>A0A6J4VDF5</accession>
<comment type="catalytic activity">
    <reaction evidence="5">
        <text>L-histidinol + 2 NAD(+) + H2O = L-histidine + 2 NADH + 3 H(+)</text>
        <dbReference type="Rhea" id="RHEA:20641"/>
        <dbReference type="ChEBI" id="CHEBI:15377"/>
        <dbReference type="ChEBI" id="CHEBI:15378"/>
        <dbReference type="ChEBI" id="CHEBI:57540"/>
        <dbReference type="ChEBI" id="CHEBI:57595"/>
        <dbReference type="ChEBI" id="CHEBI:57699"/>
        <dbReference type="ChEBI" id="CHEBI:57945"/>
        <dbReference type="EC" id="1.1.1.23"/>
    </reaction>
</comment>
<keyword evidence="5 8" id="KW-0520">NAD</keyword>
<dbReference type="GO" id="GO:0000105">
    <property type="term" value="P:L-histidine biosynthetic process"/>
    <property type="evidence" value="ECO:0007669"/>
    <property type="project" value="UniProtKB-UniRule"/>
</dbReference>
<keyword evidence="3 5" id="KW-0862">Zinc</keyword>
<dbReference type="GO" id="GO:0005829">
    <property type="term" value="C:cytosol"/>
    <property type="evidence" value="ECO:0007669"/>
    <property type="project" value="TreeGrafter"/>
</dbReference>
<protein>
    <recommendedName>
        <fullName evidence="5">Histidinol dehydrogenase</fullName>
        <shortName evidence="5">HDH</shortName>
        <ecNumber evidence="5">1.1.1.23</ecNumber>
    </recommendedName>
</protein>
<gene>
    <name evidence="5" type="primary">hisD</name>
    <name evidence="12" type="ORF">AVDCRST_MAG33-3076</name>
</gene>
<evidence type="ECO:0000256" key="7">
    <source>
        <dbReference type="PIRSR" id="PIRSR000099-1"/>
    </source>
</evidence>
<feature type="binding site" evidence="5 10">
    <location>
        <position position="380"/>
    </location>
    <ligand>
        <name>Zn(2+)</name>
        <dbReference type="ChEBI" id="CHEBI:29105"/>
    </ligand>
</feature>
<dbReference type="InterPro" id="IPR016161">
    <property type="entry name" value="Ald_DH/histidinol_DH"/>
</dbReference>
<comment type="similarity">
    <text evidence="1 5 6 11">Belongs to the histidinol dehydrogenase family.</text>
</comment>
<name>A0A6J4VDF5_9BACT</name>
<evidence type="ECO:0000256" key="5">
    <source>
        <dbReference type="HAMAP-Rule" id="MF_01024"/>
    </source>
</evidence>
<feature type="active site" description="Proton acceptor" evidence="5 7">
    <location>
        <position position="346"/>
    </location>
</feature>
<feature type="binding site" evidence="5 8">
    <location>
        <position position="210"/>
    </location>
    <ligand>
        <name>NAD(+)</name>
        <dbReference type="ChEBI" id="CHEBI:57540"/>
    </ligand>
</feature>
<evidence type="ECO:0000256" key="8">
    <source>
        <dbReference type="PIRSR" id="PIRSR000099-2"/>
    </source>
</evidence>
<evidence type="ECO:0000256" key="2">
    <source>
        <dbReference type="ARBA" id="ARBA00022723"/>
    </source>
</evidence>
<dbReference type="Gene3D" id="3.40.50.1980">
    <property type="entry name" value="Nitrogenase molybdenum iron protein domain"/>
    <property type="match status" value="2"/>
</dbReference>
<dbReference type="NCBIfam" id="TIGR00069">
    <property type="entry name" value="hisD"/>
    <property type="match status" value="1"/>
</dbReference>
<feature type="binding site" evidence="5 9">
    <location>
        <position position="347"/>
    </location>
    <ligand>
        <name>substrate</name>
    </ligand>
</feature>
<comment type="function">
    <text evidence="5">Catalyzes the sequential NAD-dependent oxidations of L-histidinol to L-histidinaldehyde and then to L-histidine.</text>
</comment>
<keyword evidence="2 5" id="KW-0479">Metal-binding</keyword>
<evidence type="ECO:0000313" key="12">
    <source>
        <dbReference type="EMBL" id="CAA9576164.1"/>
    </source>
</evidence>
<sequence>MVTDRPTDLIQVIRDIDVARQRLTRRRGYIEPELSPVARDGIRRVFGADLTVEQVVDRILADVRNDGDAAIRRYTEAFDRVIPYPIEVPRSVWEESYEALPPELAQALEIAAEQIERYHRKQLRTSWIDWSDEGALGQIVRPIERVGLYVPGGLAAYPSSLMMTAIPARVAGVDEIVVCAPPTGGSISPVVLAAAAVAGVDRVFQVGGAQAIAAMAYGTESIPDVDKIYGPGNIFVVTAKRRVAGTVGIEFLPGPTETLVIADDGANPVHVAADLLAQAEHDPMASPILITTSERMAELVRRQLATQLEPLERADIARAALRRNGVIAVAPNVEVAVELANAFAPEHLCLLVRDPWDLVPQVRNAGGIFVGEDSPEALADYTLGPSHVMPTGGSARFASPIHVADFTKVISVAAGNRRALERLGPTAALFARAEGLTGHARAIEQRLEELRD</sequence>
<dbReference type="GO" id="GO:0004399">
    <property type="term" value="F:histidinol dehydrogenase activity"/>
    <property type="evidence" value="ECO:0007669"/>
    <property type="project" value="UniProtKB-UniRule"/>
</dbReference>
<evidence type="ECO:0000256" key="3">
    <source>
        <dbReference type="ARBA" id="ARBA00022833"/>
    </source>
</evidence>
<dbReference type="AlphaFoldDB" id="A0A6J4VDF5"/>
<reference evidence="12" key="1">
    <citation type="submission" date="2020-02" db="EMBL/GenBank/DDBJ databases">
        <authorList>
            <person name="Meier V. D."/>
        </authorList>
    </citation>
    <scope>NUCLEOTIDE SEQUENCE</scope>
    <source>
        <strain evidence="12">AVDCRST_MAG33</strain>
    </source>
</reference>
<keyword evidence="4 5" id="KW-0560">Oxidoreductase</keyword>
<dbReference type="EMBL" id="CADCWK010000384">
    <property type="protein sequence ID" value="CAA9576164.1"/>
    <property type="molecule type" value="Genomic_DNA"/>
</dbReference>
<dbReference type="GO" id="GO:0051287">
    <property type="term" value="F:NAD binding"/>
    <property type="evidence" value="ECO:0007669"/>
    <property type="project" value="InterPro"/>
</dbReference>
<dbReference type="InterPro" id="IPR012131">
    <property type="entry name" value="Hstdl_DH"/>
</dbReference>
<dbReference type="UniPathway" id="UPA00031">
    <property type="reaction ID" value="UER00014"/>
</dbReference>
<feature type="binding site" evidence="5 9">
    <location>
        <position position="256"/>
    </location>
    <ligand>
        <name>substrate</name>
    </ligand>
</feature>
<feature type="binding site" evidence="5 10">
    <location>
        <position position="439"/>
    </location>
    <ligand>
        <name>Zn(2+)</name>
        <dbReference type="ChEBI" id="CHEBI:29105"/>
    </ligand>
</feature>
<evidence type="ECO:0000256" key="6">
    <source>
        <dbReference type="PIRNR" id="PIRNR000099"/>
    </source>
</evidence>
<feature type="binding site" evidence="5 8">
    <location>
        <position position="233"/>
    </location>
    <ligand>
        <name>NAD(+)</name>
        <dbReference type="ChEBI" id="CHEBI:57540"/>
    </ligand>
</feature>
<feature type="binding site" evidence="5 8">
    <location>
        <position position="149"/>
    </location>
    <ligand>
        <name>NAD(+)</name>
        <dbReference type="ChEBI" id="CHEBI:57540"/>
    </ligand>
</feature>
<proteinExistence type="inferred from homology"/>
<dbReference type="PANTHER" id="PTHR21256">
    <property type="entry name" value="HISTIDINOL DEHYDROGENASE HDH"/>
    <property type="match status" value="1"/>
</dbReference>
<evidence type="ECO:0000256" key="1">
    <source>
        <dbReference type="ARBA" id="ARBA00010178"/>
    </source>
</evidence>
<feature type="binding site" evidence="5 10">
    <location>
        <position position="278"/>
    </location>
    <ligand>
        <name>Zn(2+)</name>
        <dbReference type="ChEBI" id="CHEBI:29105"/>
    </ligand>
</feature>
<dbReference type="Pfam" id="PF00815">
    <property type="entry name" value="Histidinol_dh"/>
    <property type="match status" value="1"/>
</dbReference>
<dbReference type="SUPFAM" id="SSF53720">
    <property type="entry name" value="ALDH-like"/>
    <property type="match status" value="1"/>
</dbReference>
<feature type="binding site" evidence="5 9">
    <location>
        <position position="380"/>
    </location>
    <ligand>
        <name>substrate</name>
    </ligand>
</feature>
<dbReference type="InterPro" id="IPR001692">
    <property type="entry name" value="Histidinol_DH_CS"/>
</dbReference>
<dbReference type="PROSITE" id="PS00611">
    <property type="entry name" value="HISOL_DEHYDROGENASE"/>
    <property type="match status" value="1"/>
</dbReference>
<comment type="pathway">
    <text evidence="5">Amino-acid biosynthesis; L-histidine biosynthesis; L-histidine from 5-phospho-alpha-D-ribose 1-diphosphate: step 9/9.</text>
</comment>
<organism evidence="12">
    <name type="scientific">uncultured Thermomicrobiales bacterium</name>
    <dbReference type="NCBI Taxonomy" id="1645740"/>
    <lineage>
        <taxon>Bacteria</taxon>
        <taxon>Pseudomonadati</taxon>
        <taxon>Thermomicrobiota</taxon>
        <taxon>Thermomicrobia</taxon>
        <taxon>Thermomicrobiales</taxon>
        <taxon>environmental samples</taxon>
    </lineage>
</organism>
<evidence type="ECO:0000256" key="9">
    <source>
        <dbReference type="PIRSR" id="PIRSR000099-3"/>
    </source>
</evidence>
<keyword evidence="5" id="KW-0368">Histidine biosynthesis</keyword>
<feature type="binding site" evidence="5 10">
    <location>
        <position position="281"/>
    </location>
    <ligand>
        <name>Zn(2+)</name>
        <dbReference type="ChEBI" id="CHEBI:29105"/>
    </ligand>
</feature>
<dbReference type="FunFam" id="3.40.50.1980:FF:000026">
    <property type="entry name" value="Histidinol dehydrogenase"/>
    <property type="match status" value="1"/>
</dbReference>
<feature type="active site" description="Proton acceptor" evidence="5 7">
    <location>
        <position position="347"/>
    </location>
</feature>
<dbReference type="Gene3D" id="1.20.5.1300">
    <property type="match status" value="1"/>
</dbReference>
<dbReference type="PIRSF" id="PIRSF000099">
    <property type="entry name" value="Histidinol_dh"/>
    <property type="match status" value="1"/>
</dbReference>
<dbReference type="EC" id="1.1.1.23" evidence="5"/>
<feature type="binding site" evidence="5 9">
    <location>
        <position position="281"/>
    </location>
    <ligand>
        <name>substrate</name>
    </ligand>
</feature>
<feature type="binding site" evidence="5 9">
    <location>
        <position position="439"/>
    </location>
    <ligand>
        <name>substrate</name>
    </ligand>
</feature>
<evidence type="ECO:0000256" key="4">
    <source>
        <dbReference type="ARBA" id="ARBA00023002"/>
    </source>
</evidence>
<feature type="binding site" evidence="5 9">
    <location>
        <position position="278"/>
    </location>
    <ligand>
        <name>substrate</name>
    </ligand>
</feature>
<evidence type="ECO:0000256" key="11">
    <source>
        <dbReference type="RuleBase" id="RU004175"/>
    </source>
</evidence>